<gene>
    <name evidence="1" type="ORF">S01H4_53610</name>
</gene>
<reference evidence="1" key="1">
    <citation type="journal article" date="2014" name="Front. Microbiol.">
        <title>High frequency of phylogenetically diverse reductive dehalogenase-homologous genes in deep subseafloor sedimentary metagenomes.</title>
        <authorList>
            <person name="Kawai M."/>
            <person name="Futagami T."/>
            <person name="Toyoda A."/>
            <person name="Takaki Y."/>
            <person name="Nishi S."/>
            <person name="Hori S."/>
            <person name="Arai W."/>
            <person name="Tsubouchi T."/>
            <person name="Morono Y."/>
            <person name="Uchiyama I."/>
            <person name="Ito T."/>
            <person name="Fujiyama A."/>
            <person name="Inagaki F."/>
            <person name="Takami H."/>
        </authorList>
    </citation>
    <scope>NUCLEOTIDE SEQUENCE</scope>
    <source>
        <strain evidence="1">Expedition CK06-06</strain>
    </source>
</reference>
<proteinExistence type="predicted"/>
<accession>X1EDS2</accession>
<dbReference type="AlphaFoldDB" id="X1EDS2"/>
<evidence type="ECO:0000313" key="1">
    <source>
        <dbReference type="EMBL" id="GAH18460.1"/>
    </source>
</evidence>
<sequence>TGFTNLGGHVITATVLHVKYPLSSYQVEEILGLFRLDVSARTLGRCL</sequence>
<organism evidence="1">
    <name type="scientific">marine sediment metagenome</name>
    <dbReference type="NCBI Taxonomy" id="412755"/>
    <lineage>
        <taxon>unclassified sequences</taxon>
        <taxon>metagenomes</taxon>
        <taxon>ecological metagenomes</taxon>
    </lineage>
</organism>
<protein>
    <submittedName>
        <fullName evidence="1">Uncharacterized protein</fullName>
    </submittedName>
</protein>
<name>X1EDS2_9ZZZZ</name>
<comment type="caution">
    <text evidence="1">The sequence shown here is derived from an EMBL/GenBank/DDBJ whole genome shotgun (WGS) entry which is preliminary data.</text>
</comment>
<dbReference type="EMBL" id="BART01030768">
    <property type="protein sequence ID" value="GAH18460.1"/>
    <property type="molecule type" value="Genomic_DNA"/>
</dbReference>
<feature type="non-terminal residue" evidence="1">
    <location>
        <position position="1"/>
    </location>
</feature>